<keyword evidence="2" id="KW-1185">Reference proteome</keyword>
<dbReference type="PANTHER" id="PTHR32134">
    <property type="entry name" value="FNIP REPEAT-CONTAINING PROTEIN"/>
    <property type="match status" value="1"/>
</dbReference>
<gene>
    <name evidence="1" type="ORF">CCMP2556_LOCUS16411</name>
</gene>
<comment type="caution">
    <text evidence="1">The sequence shown here is derived from an EMBL/GenBank/DDBJ whole genome shotgun (WGS) entry which is preliminary data.</text>
</comment>
<dbReference type="Pfam" id="PF05725">
    <property type="entry name" value="FNIP"/>
    <property type="match status" value="4"/>
</dbReference>
<reference evidence="1 2" key="1">
    <citation type="submission" date="2024-02" db="EMBL/GenBank/DDBJ databases">
        <authorList>
            <person name="Chen Y."/>
            <person name="Shah S."/>
            <person name="Dougan E. K."/>
            <person name="Thang M."/>
            <person name="Chan C."/>
        </authorList>
    </citation>
    <scope>NUCLEOTIDE SEQUENCE [LARGE SCALE GENOMIC DNA]</scope>
</reference>
<evidence type="ECO:0000313" key="2">
    <source>
        <dbReference type="Proteomes" id="UP001642484"/>
    </source>
</evidence>
<dbReference type="PANTHER" id="PTHR32134:SF169">
    <property type="entry name" value="FNIP REPEAT-CONTAINING PROTEIN-RELATED"/>
    <property type="match status" value="1"/>
</dbReference>
<dbReference type="InterPro" id="IPR051251">
    <property type="entry name" value="STK_FNIP-Repeat"/>
</dbReference>
<sequence length="611" mass="68895">MRDRGLFSRTPRRVATPWDMESCEIQVSVSGLDGYSFTVTVSEQLLGRELWDIIHARLPPKPGARLLLQHESQRLSLSRSLKEQGLSKALTGTGLSYVYVAIDLRHAWRFIQNLPVEDVELSLEGITAVDGIEHMGQVLQMQLLPNRLQHLSFGEAEDQLDLRQLDIPTLKSLQLGSRFNQSLEQERQMLIQMTLPAIESRFPESLEVLTFGRDFNQPLGITLSTRTPRLRTLMLGRDFDQSLQGSFLPNSLERLTFGARFDQSLISRVSGMLRGVLPKGLLHLTLGLRFNQSLEHVSWPCQLQTLSFGDLFNQRLPASSLPPTLQRLRFGAHFNEPLRCLSSSEGVLRGLQCLGLGVHYQQVEGMQWCNLEELQLGNLHLETLSHWNLPQLQRLTLSGRFNQPLAALTRQPSFDSLLSQLRSLTLGHRFDQSLEQLHMLVNLEYLSLGDAFNQGLEEVIWPALQSLHLGARFNQSLERVSLPKSLQRLSFGDLFDQPIRSVAWPEALQMLSFGEEFNQPLQAVWPAGLRGLSFGDLFNQSLEEVDWPPALRSLSFGARFNQSLVNMPNGLESLTLGEDFTQGLEGLKVCKLMTLKCHGLRVSQDSPPQAA</sequence>
<dbReference type="EMBL" id="CAXAMN010008779">
    <property type="protein sequence ID" value="CAK9026545.1"/>
    <property type="molecule type" value="Genomic_DNA"/>
</dbReference>
<name>A0ABP0KID2_9DINO</name>
<protein>
    <submittedName>
        <fullName evidence="1">Uncharacterized protein</fullName>
    </submittedName>
</protein>
<dbReference type="InterPro" id="IPR032675">
    <property type="entry name" value="LRR_dom_sf"/>
</dbReference>
<proteinExistence type="predicted"/>
<dbReference type="InterPro" id="IPR008615">
    <property type="entry name" value="FNIP"/>
</dbReference>
<accession>A0ABP0KID2</accession>
<dbReference type="SUPFAM" id="SSF52058">
    <property type="entry name" value="L domain-like"/>
    <property type="match status" value="1"/>
</dbReference>
<dbReference type="Gene3D" id="3.80.10.10">
    <property type="entry name" value="Ribonuclease Inhibitor"/>
    <property type="match status" value="1"/>
</dbReference>
<evidence type="ECO:0000313" key="1">
    <source>
        <dbReference type="EMBL" id="CAK9026545.1"/>
    </source>
</evidence>
<dbReference type="Proteomes" id="UP001642484">
    <property type="component" value="Unassembled WGS sequence"/>
</dbReference>
<organism evidence="1 2">
    <name type="scientific">Durusdinium trenchii</name>
    <dbReference type="NCBI Taxonomy" id="1381693"/>
    <lineage>
        <taxon>Eukaryota</taxon>
        <taxon>Sar</taxon>
        <taxon>Alveolata</taxon>
        <taxon>Dinophyceae</taxon>
        <taxon>Suessiales</taxon>
        <taxon>Symbiodiniaceae</taxon>
        <taxon>Durusdinium</taxon>
    </lineage>
</organism>